<evidence type="ECO:0000313" key="2">
    <source>
        <dbReference type="EMBL" id="MDO3695132.1"/>
    </source>
</evidence>
<keyword evidence="2" id="KW-0328">Glycosyltransferase</keyword>
<protein>
    <submittedName>
        <fullName evidence="2">Glycosyltransferase family 4 protein</fullName>
        <ecNumber evidence="2">2.4.-.-</ecNumber>
    </submittedName>
</protein>
<feature type="domain" description="Glycosyl transferase family 1" evidence="1">
    <location>
        <begin position="173"/>
        <end position="326"/>
    </location>
</feature>
<comment type="caution">
    <text evidence="2">The sequence shown here is derived from an EMBL/GenBank/DDBJ whole genome shotgun (WGS) entry which is preliminary data.</text>
</comment>
<proteinExistence type="predicted"/>
<gene>
    <name evidence="2" type="ORF">QVZ41_09780</name>
</gene>
<evidence type="ECO:0000259" key="1">
    <source>
        <dbReference type="Pfam" id="PF00534"/>
    </source>
</evidence>
<sequence length="356" mass="40738">MKIAVICNYVLRPDRIGGMDRFYQSYNQKLIEMDIQVDWYFTNYTSFEFYKGMNIYSAEGASVEQLFLNQNISKNNNYEAIVTHFTELCTSFYKECHQLYPNANIIAVDHNPRPLEGFPLKKRIKKRIAGLLYAKYIHQFVGVSQYTVNHILNDYGAFLKDKTKVVYNGIDTKVFIKRTQENKNKFIVASHLRASKGIQDLIKAFSLIDNSALNNVVVDIYGEGPYEQVLRDLTVKYSLEDVIFFKGSSAKLNELFCDYAYMIQPTYMECFSLSILESLSANVPVITTTVGGNLEVLENGKNGFIYEPGDSKALASILEKVITDKKNITDDTATLIQQEFYLDKMVSEHIKLLPCT</sequence>
<dbReference type="PANTHER" id="PTHR12526">
    <property type="entry name" value="GLYCOSYLTRANSFERASE"/>
    <property type="match status" value="1"/>
</dbReference>
<dbReference type="GO" id="GO:0016757">
    <property type="term" value="F:glycosyltransferase activity"/>
    <property type="evidence" value="ECO:0007669"/>
    <property type="project" value="UniProtKB-KW"/>
</dbReference>
<organism evidence="2 3">
    <name type="scientific">Wenyingzhuangia gilva</name>
    <dbReference type="NCBI Taxonomy" id="3057677"/>
    <lineage>
        <taxon>Bacteria</taxon>
        <taxon>Pseudomonadati</taxon>
        <taxon>Bacteroidota</taxon>
        <taxon>Flavobacteriia</taxon>
        <taxon>Flavobacteriales</taxon>
        <taxon>Flavobacteriaceae</taxon>
        <taxon>Wenyingzhuangia</taxon>
    </lineage>
</organism>
<evidence type="ECO:0000313" key="3">
    <source>
        <dbReference type="Proteomes" id="UP001168642"/>
    </source>
</evidence>
<accession>A0ABT8VT61</accession>
<dbReference type="EC" id="2.4.-.-" evidence="2"/>
<keyword evidence="3" id="KW-1185">Reference proteome</keyword>
<dbReference type="EMBL" id="JAUMIT010000004">
    <property type="protein sequence ID" value="MDO3695132.1"/>
    <property type="molecule type" value="Genomic_DNA"/>
</dbReference>
<dbReference type="CDD" id="cd03801">
    <property type="entry name" value="GT4_PimA-like"/>
    <property type="match status" value="1"/>
</dbReference>
<keyword evidence="2" id="KW-0808">Transferase</keyword>
<dbReference type="InterPro" id="IPR001296">
    <property type="entry name" value="Glyco_trans_1"/>
</dbReference>
<dbReference type="PANTHER" id="PTHR12526:SF630">
    <property type="entry name" value="GLYCOSYLTRANSFERASE"/>
    <property type="match status" value="1"/>
</dbReference>
<reference evidence="2" key="1">
    <citation type="submission" date="2023-07" db="EMBL/GenBank/DDBJ databases">
        <title>Wenyingzhuangia sp. chi5 genome sequencing and assembly.</title>
        <authorList>
            <person name="Park S."/>
        </authorList>
    </citation>
    <scope>NUCLEOTIDE SEQUENCE</scope>
    <source>
        <strain evidence="2">Chi5</strain>
    </source>
</reference>
<name>A0ABT8VT61_9FLAO</name>
<dbReference type="Proteomes" id="UP001168642">
    <property type="component" value="Unassembled WGS sequence"/>
</dbReference>
<dbReference type="SUPFAM" id="SSF53756">
    <property type="entry name" value="UDP-Glycosyltransferase/glycogen phosphorylase"/>
    <property type="match status" value="1"/>
</dbReference>
<dbReference type="Pfam" id="PF00534">
    <property type="entry name" value="Glycos_transf_1"/>
    <property type="match status" value="1"/>
</dbReference>
<dbReference type="Gene3D" id="3.40.50.2000">
    <property type="entry name" value="Glycogen Phosphorylase B"/>
    <property type="match status" value="2"/>
</dbReference>
<dbReference type="RefSeq" id="WP_302884391.1">
    <property type="nucleotide sequence ID" value="NZ_JAUMIT010000004.1"/>
</dbReference>